<feature type="domain" description="5'-Nucleotidase C-terminal" evidence="9">
    <location>
        <begin position="350"/>
        <end position="507"/>
    </location>
</feature>
<dbReference type="Gene3D" id="3.60.21.10">
    <property type="match status" value="1"/>
</dbReference>
<dbReference type="InterPro" id="IPR006146">
    <property type="entry name" value="5'-Nucleotdase_CS"/>
</dbReference>
<dbReference type="FunFam" id="3.60.21.10:FF:000020">
    <property type="entry name" value="NT5E isoform 4"/>
    <property type="match status" value="1"/>
</dbReference>
<dbReference type="STRING" id="1160509.A0A3N4I8I3"/>
<evidence type="ECO:0000256" key="2">
    <source>
        <dbReference type="ARBA" id="ARBA00022723"/>
    </source>
</evidence>
<dbReference type="AlphaFoldDB" id="A0A3N4I8I3"/>
<dbReference type="InterPro" id="IPR029052">
    <property type="entry name" value="Metallo-depent_PP-like"/>
</dbReference>
<keyword evidence="11" id="KW-1185">Reference proteome</keyword>
<dbReference type="Pfam" id="PF00149">
    <property type="entry name" value="Metallophos"/>
    <property type="match status" value="1"/>
</dbReference>
<dbReference type="EMBL" id="ML119688">
    <property type="protein sequence ID" value="RPA80440.1"/>
    <property type="molecule type" value="Genomic_DNA"/>
</dbReference>
<evidence type="ECO:0000256" key="5">
    <source>
        <dbReference type="ARBA" id="ARBA00022801"/>
    </source>
</evidence>
<comment type="similarity">
    <text evidence="1 6">Belongs to the 5'-nucleotidase family.</text>
</comment>
<evidence type="ECO:0000256" key="3">
    <source>
        <dbReference type="ARBA" id="ARBA00022729"/>
    </source>
</evidence>
<dbReference type="PRINTS" id="PR01607">
    <property type="entry name" value="APYRASEFAMLY"/>
</dbReference>
<dbReference type="InterPro" id="IPR004843">
    <property type="entry name" value="Calcineurin-like_PHP"/>
</dbReference>
<dbReference type="GO" id="GO:0046872">
    <property type="term" value="F:metal ion binding"/>
    <property type="evidence" value="ECO:0007669"/>
    <property type="project" value="UniProtKB-KW"/>
</dbReference>
<dbReference type="PANTHER" id="PTHR11575:SF24">
    <property type="entry name" value="5'-NUCLEOTIDASE"/>
    <property type="match status" value="1"/>
</dbReference>
<evidence type="ECO:0000256" key="6">
    <source>
        <dbReference type="RuleBase" id="RU362119"/>
    </source>
</evidence>
<accession>A0A3N4I8I3</accession>
<feature type="compositionally biased region" description="Low complexity" evidence="7">
    <location>
        <begin position="547"/>
        <end position="563"/>
    </location>
</feature>
<dbReference type="Pfam" id="PF02872">
    <property type="entry name" value="5_nucleotid_C"/>
    <property type="match status" value="1"/>
</dbReference>
<evidence type="ECO:0000256" key="4">
    <source>
        <dbReference type="ARBA" id="ARBA00022741"/>
    </source>
</evidence>
<evidence type="ECO:0000259" key="9">
    <source>
        <dbReference type="Pfam" id="PF02872"/>
    </source>
</evidence>
<protein>
    <submittedName>
        <fullName evidence="10">Metallo-dependent phosphatase</fullName>
    </submittedName>
</protein>
<dbReference type="Gene3D" id="3.90.780.10">
    <property type="entry name" value="5'-Nucleotidase, C-terminal domain"/>
    <property type="match status" value="1"/>
</dbReference>
<dbReference type="InterPro" id="IPR008334">
    <property type="entry name" value="5'-Nucleotdase_C"/>
</dbReference>
<proteinExistence type="inferred from homology"/>
<gene>
    <name evidence="10" type="ORF">BJ508DRAFT_415424</name>
</gene>
<dbReference type="InterPro" id="IPR036907">
    <property type="entry name" value="5'-Nucleotdase_C_sf"/>
</dbReference>
<sequence length="594" mass="63854">MKTPSLSILASLVLSASTIGVLGNEIIEDRLVSRHLQKRFIDDKGNYNISFYHVNDVHSHLDEFRSTGADCTDPTKGCYGGYARIKNVLDEQRPTKKDSLLLNAGDEFQGTMFFTYYKGDKIAETINQLGFDAMALGNHEFDLGDEVLADFVEKLNFPVVAANVKSANERLAKALVPYHIFPEHDLAVVAVTTQTTPDIAKPDKGTTFSDPVKAVQDTVDFLAKEKNITRIVALTHIGFEEDLALAKKTRGVHLIVGGHSHTLLGSMDGAESKYPTIAENLDGEEVFVVTSYRWGEYLGFIDVTYDPSGKILAYNGAPIHLTNSTAQDKKLDEEIESWKAPFEEFAGVVLGESKVELPASICRTQECAIGNLMTDAMLASKGAEKGDLAIINAGGIRADIDAGPVTRGEVLTTFPFGNSLVTIPMKGSDLIAGVEGIVSGVNQVNGKPVTSFFQVSKDVEIVYDPSAKAGSRLVSFKIKGEDVDASKEYNLVTLDFLATGGDSFFEKFKGALITLDTQDQALVDYLESDSPVDPKVEGRIKTGKQVPGGAKPGTNGTTNGTAPVQDEEDSAAGVKRWSWGLVAAGLTAVGAALL</sequence>
<feature type="domain" description="Calcineurin-like phosphoesterase" evidence="8">
    <location>
        <begin position="50"/>
        <end position="262"/>
    </location>
</feature>
<dbReference type="Proteomes" id="UP000275078">
    <property type="component" value="Unassembled WGS sequence"/>
</dbReference>
<feature type="chain" id="PRO_5017854970" evidence="6">
    <location>
        <begin position="24"/>
        <end position="594"/>
    </location>
</feature>
<reference evidence="10 11" key="1">
    <citation type="journal article" date="2018" name="Nat. Ecol. Evol.">
        <title>Pezizomycetes genomes reveal the molecular basis of ectomycorrhizal truffle lifestyle.</title>
        <authorList>
            <person name="Murat C."/>
            <person name="Payen T."/>
            <person name="Noel B."/>
            <person name="Kuo A."/>
            <person name="Morin E."/>
            <person name="Chen J."/>
            <person name="Kohler A."/>
            <person name="Krizsan K."/>
            <person name="Balestrini R."/>
            <person name="Da Silva C."/>
            <person name="Montanini B."/>
            <person name="Hainaut M."/>
            <person name="Levati E."/>
            <person name="Barry K.W."/>
            <person name="Belfiori B."/>
            <person name="Cichocki N."/>
            <person name="Clum A."/>
            <person name="Dockter R.B."/>
            <person name="Fauchery L."/>
            <person name="Guy J."/>
            <person name="Iotti M."/>
            <person name="Le Tacon F."/>
            <person name="Lindquist E.A."/>
            <person name="Lipzen A."/>
            <person name="Malagnac F."/>
            <person name="Mello A."/>
            <person name="Molinier V."/>
            <person name="Miyauchi S."/>
            <person name="Poulain J."/>
            <person name="Riccioni C."/>
            <person name="Rubini A."/>
            <person name="Sitrit Y."/>
            <person name="Splivallo R."/>
            <person name="Traeger S."/>
            <person name="Wang M."/>
            <person name="Zifcakova L."/>
            <person name="Wipf D."/>
            <person name="Zambonelli A."/>
            <person name="Paolocci F."/>
            <person name="Nowrousian M."/>
            <person name="Ottonello S."/>
            <person name="Baldrian P."/>
            <person name="Spatafora J.W."/>
            <person name="Henrissat B."/>
            <person name="Nagy L.G."/>
            <person name="Aury J.M."/>
            <person name="Wincker P."/>
            <person name="Grigoriev I.V."/>
            <person name="Bonfante P."/>
            <person name="Martin F.M."/>
        </authorList>
    </citation>
    <scope>NUCLEOTIDE SEQUENCE [LARGE SCALE GENOMIC DNA]</scope>
    <source>
        <strain evidence="10 11">RN42</strain>
    </source>
</reference>
<dbReference type="PANTHER" id="PTHR11575">
    <property type="entry name" value="5'-NUCLEOTIDASE-RELATED"/>
    <property type="match status" value="1"/>
</dbReference>
<evidence type="ECO:0000256" key="7">
    <source>
        <dbReference type="SAM" id="MobiDB-lite"/>
    </source>
</evidence>
<keyword evidence="5 6" id="KW-0378">Hydrolase</keyword>
<keyword evidence="4 6" id="KW-0547">Nucleotide-binding</keyword>
<dbReference type="GO" id="GO:0016788">
    <property type="term" value="F:hydrolase activity, acting on ester bonds"/>
    <property type="evidence" value="ECO:0007669"/>
    <property type="project" value="InterPro"/>
</dbReference>
<dbReference type="CDD" id="cd07409">
    <property type="entry name" value="MPP_CD73_N"/>
    <property type="match status" value="1"/>
</dbReference>
<dbReference type="SUPFAM" id="SSF55816">
    <property type="entry name" value="5'-nucleotidase (syn. UDP-sugar hydrolase), C-terminal domain"/>
    <property type="match status" value="1"/>
</dbReference>
<feature type="region of interest" description="Disordered" evidence="7">
    <location>
        <begin position="534"/>
        <end position="569"/>
    </location>
</feature>
<dbReference type="InterPro" id="IPR006179">
    <property type="entry name" value="5_nucleotidase/apyrase"/>
</dbReference>
<evidence type="ECO:0000256" key="1">
    <source>
        <dbReference type="ARBA" id="ARBA00006654"/>
    </source>
</evidence>
<name>A0A3N4I8I3_ASCIM</name>
<dbReference type="GO" id="GO:0009166">
    <property type="term" value="P:nucleotide catabolic process"/>
    <property type="evidence" value="ECO:0007669"/>
    <property type="project" value="InterPro"/>
</dbReference>
<organism evidence="10 11">
    <name type="scientific">Ascobolus immersus RN42</name>
    <dbReference type="NCBI Taxonomy" id="1160509"/>
    <lineage>
        <taxon>Eukaryota</taxon>
        <taxon>Fungi</taxon>
        <taxon>Dikarya</taxon>
        <taxon>Ascomycota</taxon>
        <taxon>Pezizomycotina</taxon>
        <taxon>Pezizomycetes</taxon>
        <taxon>Pezizales</taxon>
        <taxon>Ascobolaceae</taxon>
        <taxon>Ascobolus</taxon>
    </lineage>
</organism>
<evidence type="ECO:0000313" key="11">
    <source>
        <dbReference type="Proteomes" id="UP000275078"/>
    </source>
</evidence>
<evidence type="ECO:0000259" key="8">
    <source>
        <dbReference type="Pfam" id="PF00149"/>
    </source>
</evidence>
<dbReference type="OrthoDB" id="7722975at2759"/>
<dbReference type="PROSITE" id="PS00786">
    <property type="entry name" value="5_NUCLEOTIDASE_2"/>
    <property type="match status" value="1"/>
</dbReference>
<dbReference type="SUPFAM" id="SSF56300">
    <property type="entry name" value="Metallo-dependent phosphatases"/>
    <property type="match status" value="1"/>
</dbReference>
<evidence type="ECO:0000313" key="10">
    <source>
        <dbReference type="EMBL" id="RPA80440.1"/>
    </source>
</evidence>
<keyword evidence="2" id="KW-0479">Metal-binding</keyword>
<dbReference type="GO" id="GO:0000166">
    <property type="term" value="F:nucleotide binding"/>
    <property type="evidence" value="ECO:0007669"/>
    <property type="project" value="UniProtKB-KW"/>
</dbReference>
<feature type="signal peptide" evidence="6">
    <location>
        <begin position="1"/>
        <end position="23"/>
    </location>
</feature>
<keyword evidence="3 6" id="KW-0732">Signal</keyword>